<dbReference type="EC" id="5.1.3.2" evidence="5 10"/>
<comment type="catalytic activity">
    <reaction evidence="1 10">
        <text>UDP-alpha-D-glucose = UDP-alpha-D-galactose</text>
        <dbReference type="Rhea" id="RHEA:22168"/>
        <dbReference type="ChEBI" id="CHEBI:58885"/>
        <dbReference type="ChEBI" id="CHEBI:66914"/>
        <dbReference type="EC" id="5.1.3.2"/>
    </reaction>
</comment>
<dbReference type="Proteomes" id="UP000095200">
    <property type="component" value="Unassembled WGS sequence"/>
</dbReference>
<dbReference type="EMBL" id="BDFE01000008">
    <property type="protein sequence ID" value="GAU07847.1"/>
    <property type="molecule type" value="Genomic_DNA"/>
</dbReference>
<comment type="cofactor">
    <cofactor evidence="2 10">
        <name>NAD(+)</name>
        <dbReference type="ChEBI" id="CHEBI:57540"/>
    </cofactor>
</comment>
<dbReference type="InterPro" id="IPR036291">
    <property type="entry name" value="NAD(P)-bd_dom_sf"/>
</dbReference>
<evidence type="ECO:0000256" key="3">
    <source>
        <dbReference type="ARBA" id="ARBA00004947"/>
    </source>
</evidence>
<sequence>MPKILVTGGAGYIGSHTTLALCSRGYEVVVYDNLSTGRAEAVLPPARLEVGDLAETHKLSALMAREQFDGILHFAGSIVVPESMTNPVKYYTNNTNNTTNLIGLAVKHKIPSFIFSSTAAVYGMPEIVPVTETSPLDPINPYGRSKLMSEWVIQDTHAAHPDFSYVILRYFNVAGADPGGRIGQSTPKATHLIKVASQTALGRRDHLKIFGTDYPTKDGTCIRDYIHVTDLANAHVLALNHLQAGRPSGIFNCGYGQGYTVREIVNAVKKVSKVDFATQDVDRRPGDPATLIADPAKLMQTMQWQPEHDDIEEIALSAYLWESKL</sequence>
<evidence type="ECO:0000256" key="8">
    <source>
        <dbReference type="ARBA" id="ARBA00023235"/>
    </source>
</evidence>
<dbReference type="InterPro" id="IPR005886">
    <property type="entry name" value="UDP_G4E"/>
</dbReference>
<dbReference type="PANTHER" id="PTHR43725">
    <property type="entry name" value="UDP-GLUCOSE 4-EPIMERASE"/>
    <property type="match status" value="1"/>
</dbReference>
<dbReference type="CDD" id="cd05247">
    <property type="entry name" value="UDP_G4E_1_SDR_e"/>
    <property type="match status" value="1"/>
</dbReference>
<dbReference type="SUPFAM" id="SSF51735">
    <property type="entry name" value="NAD(P)-binding Rossmann-fold domains"/>
    <property type="match status" value="1"/>
</dbReference>
<keyword evidence="9 10" id="KW-0119">Carbohydrate metabolism</keyword>
<dbReference type="RefSeq" id="WP_069857545.1">
    <property type="nucleotide sequence ID" value="NZ_BDFE01000008.1"/>
</dbReference>
<gene>
    <name evidence="12" type="ORF">DPF_0546</name>
</gene>
<evidence type="ECO:0000256" key="6">
    <source>
        <dbReference type="ARBA" id="ARBA00018569"/>
    </source>
</evidence>
<dbReference type="OrthoDB" id="9801785at2"/>
<dbReference type="PANTHER" id="PTHR43725:SF53">
    <property type="entry name" value="UDP-ARABINOSE 4-EPIMERASE 1"/>
    <property type="match status" value="1"/>
</dbReference>
<dbReference type="GO" id="GO:0033499">
    <property type="term" value="P:galactose catabolic process via UDP-galactose, Leloir pathway"/>
    <property type="evidence" value="ECO:0007669"/>
    <property type="project" value="TreeGrafter"/>
</dbReference>
<evidence type="ECO:0000256" key="10">
    <source>
        <dbReference type="RuleBase" id="RU366046"/>
    </source>
</evidence>
<dbReference type="GO" id="GO:0003978">
    <property type="term" value="F:UDP-glucose 4-epimerase activity"/>
    <property type="evidence" value="ECO:0007669"/>
    <property type="project" value="UniProtKB-UniRule"/>
</dbReference>
<dbReference type="NCBIfam" id="TIGR01179">
    <property type="entry name" value="galE"/>
    <property type="match status" value="1"/>
</dbReference>
<dbReference type="STRING" id="1592317.DPF_0546"/>
<dbReference type="InterPro" id="IPR001509">
    <property type="entry name" value="Epimerase_deHydtase"/>
</dbReference>
<evidence type="ECO:0000256" key="7">
    <source>
        <dbReference type="ARBA" id="ARBA00023027"/>
    </source>
</evidence>
<dbReference type="Pfam" id="PF01370">
    <property type="entry name" value="Epimerase"/>
    <property type="match status" value="1"/>
</dbReference>
<name>A0A194ACI7_9BACT</name>
<evidence type="ECO:0000256" key="1">
    <source>
        <dbReference type="ARBA" id="ARBA00000083"/>
    </source>
</evidence>
<evidence type="ECO:0000313" key="12">
    <source>
        <dbReference type="EMBL" id="GAU07847.1"/>
    </source>
</evidence>
<evidence type="ECO:0000256" key="4">
    <source>
        <dbReference type="ARBA" id="ARBA00007637"/>
    </source>
</evidence>
<dbReference type="UniPathway" id="UPA00214"/>
<evidence type="ECO:0000256" key="2">
    <source>
        <dbReference type="ARBA" id="ARBA00001911"/>
    </source>
</evidence>
<proteinExistence type="inferred from homology"/>
<comment type="pathway">
    <text evidence="3 10">Carbohydrate metabolism; galactose metabolism.</text>
</comment>
<feature type="domain" description="NAD-dependent epimerase/dehydratase" evidence="11">
    <location>
        <begin position="4"/>
        <end position="254"/>
    </location>
</feature>
<evidence type="ECO:0000256" key="5">
    <source>
        <dbReference type="ARBA" id="ARBA00013189"/>
    </source>
</evidence>
<organism evidence="12 13">
    <name type="scientific">Desulfoplanes formicivorans</name>
    <dbReference type="NCBI Taxonomy" id="1592317"/>
    <lineage>
        <taxon>Bacteria</taxon>
        <taxon>Pseudomonadati</taxon>
        <taxon>Thermodesulfobacteriota</taxon>
        <taxon>Desulfovibrionia</taxon>
        <taxon>Desulfovibrionales</taxon>
        <taxon>Desulfoplanaceae</taxon>
        <taxon>Desulfoplanes</taxon>
    </lineage>
</organism>
<keyword evidence="8 10" id="KW-0413">Isomerase</keyword>
<comment type="similarity">
    <text evidence="4 10">Belongs to the NAD(P)-dependent epimerase/dehydratase family.</text>
</comment>
<evidence type="ECO:0000256" key="9">
    <source>
        <dbReference type="ARBA" id="ARBA00023277"/>
    </source>
</evidence>
<keyword evidence="13" id="KW-1185">Reference proteome</keyword>
<reference evidence="13" key="1">
    <citation type="submission" date="2016-06" db="EMBL/GenBank/DDBJ databases">
        <title>Draft genome sequence of Desulfoplanes formicivorans strain Pf12B.</title>
        <authorList>
            <person name="Watanabe M."/>
            <person name="Kojima H."/>
            <person name="Fukui M."/>
        </authorList>
    </citation>
    <scope>NUCLEOTIDE SEQUENCE [LARGE SCALE GENOMIC DNA]</scope>
    <source>
        <strain evidence="13">Pf12B</strain>
    </source>
</reference>
<keyword evidence="7 10" id="KW-0520">NAD</keyword>
<dbReference type="AlphaFoldDB" id="A0A194ACI7"/>
<comment type="subunit">
    <text evidence="10">Homodimer.</text>
</comment>
<comment type="caution">
    <text evidence="12">The sequence shown here is derived from an EMBL/GenBank/DDBJ whole genome shotgun (WGS) entry which is preliminary data.</text>
</comment>
<protein>
    <recommendedName>
        <fullName evidence="6 10">UDP-glucose 4-epimerase</fullName>
        <ecNumber evidence="5 10">5.1.3.2</ecNumber>
    </recommendedName>
</protein>
<evidence type="ECO:0000259" key="11">
    <source>
        <dbReference type="Pfam" id="PF01370"/>
    </source>
</evidence>
<dbReference type="Gene3D" id="3.90.25.10">
    <property type="entry name" value="UDP-galactose 4-epimerase, domain 1"/>
    <property type="match status" value="1"/>
</dbReference>
<dbReference type="Gene3D" id="3.40.50.720">
    <property type="entry name" value="NAD(P)-binding Rossmann-like Domain"/>
    <property type="match status" value="1"/>
</dbReference>
<accession>A0A194ACI7</accession>
<evidence type="ECO:0000313" key="13">
    <source>
        <dbReference type="Proteomes" id="UP000095200"/>
    </source>
</evidence>